<dbReference type="EnsemblProtists" id="HpaT806899">
    <property type="protein sequence ID" value="HpaP806899"/>
    <property type="gene ID" value="HpaG806899"/>
</dbReference>
<name>M4BKG6_HYAAE</name>
<dbReference type="VEuPathDB" id="FungiDB:HpaG806899"/>
<evidence type="ECO:0000313" key="1">
    <source>
        <dbReference type="EnsemblProtists" id="HpaP806899"/>
    </source>
</evidence>
<sequence>MRGPKESWGSRLVFRSDCSSRTASFTAIASWYRTTGEVKRLHIHLMRAMD</sequence>
<proteinExistence type="predicted"/>
<dbReference type="InParanoid" id="M4BKG6"/>
<dbReference type="AlphaFoldDB" id="M4BKG6"/>
<evidence type="ECO:0000313" key="2">
    <source>
        <dbReference type="Proteomes" id="UP000011713"/>
    </source>
</evidence>
<accession>M4BKG6</accession>
<dbReference type="EMBL" id="JH598357">
    <property type="status" value="NOT_ANNOTATED_CDS"/>
    <property type="molecule type" value="Genomic_DNA"/>
</dbReference>
<reference evidence="2" key="1">
    <citation type="journal article" date="2010" name="Science">
        <title>Signatures of adaptation to obligate biotrophy in the Hyaloperonospora arabidopsidis genome.</title>
        <authorList>
            <person name="Baxter L."/>
            <person name="Tripathy S."/>
            <person name="Ishaque N."/>
            <person name="Boot N."/>
            <person name="Cabral A."/>
            <person name="Kemen E."/>
            <person name="Thines M."/>
            <person name="Ah-Fong A."/>
            <person name="Anderson R."/>
            <person name="Badejoko W."/>
            <person name="Bittner-Eddy P."/>
            <person name="Boore J.L."/>
            <person name="Chibucos M.C."/>
            <person name="Coates M."/>
            <person name="Dehal P."/>
            <person name="Delehaunty K."/>
            <person name="Dong S."/>
            <person name="Downton P."/>
            <person name="Dumas B."/>
            <person name="Fabro G."/>
            <person name="Fronick C."/>
            <person name="Fuerstenberg S.I."/>
            <person name="Fulton L."/>
            <person name="Gaulin E."/>
            <person name="Govers F."/>
            <person name="Hughes L."/>
            <person name="Humphray S."/>
            <person name="Jiang R.H."/>
            <person name="Judelson H."/>
            <person name="Kamoun S."/>
            <person name="Kyung K."/>
            <person name="Meijer H."/>
            <person name="Minx P."/>
            <person name="Morris P."/>
            <person name="Nelson J."/>
            <person name="Phuntumart V."/>
            <person name="Qutob D."/>
            <person name="Rehmany A."/>
            <person name="Rougon-Cardoso A."/>
            <person name="Ryden P."/>
            <person name="Torto-Alalibo T."/>
            <person name="Studholme D."/>
            <person name="Wang Y."/>
            <person name="Win J."/>
            <person name="Wood J."/>
            <person name="Clifton S.W."/>
            <person name="Rogers J."/>
            <person name="Van den Ackerveken G."/>
            <person name="Jones J.D."/>
            <person name="McDowell J.M."/>
            <person name="Beynon J."/>
            <person name="Tyler B.M."/>
        </authorList>
    </citation>
    <scope>NUCLEOTIDE SEQUENCE [LARGE SCALE GENOMIC DNA]</scope>
    <source>
        <strain evidence="2">Emoy2</strain>
    </source>
</reference>
<organism evidence="1 2">
    <name type="scientific">Hyaloperonospora arabidopsidis (strain Emoy2)</name>
    <name type="common">Downy mildew agent</name>
    <name type="synonym">Peronospora arabidopsidis</name>
    <dbReference type="NCBI Taxonomy" id="559515"/>
    <lineage>
        <taxon>Eukaryota</taxon>
        <taxon>Sar</taxon>
        <taxon>Stramenopiles</taxon>
        <taxon>Oomycota</taxon>
        <taxon>Peronosporomycetes</taxon>
        <taxon>Peronosporales</taxon>
        <taxon>Peronosporaceae</taxon>
        <taxon>Hyaloperonospora</taxon>
    </lineage>
</organism>
<dbReference type="Proteomes" id="UP000011713">
    <property type="component" value="Unassembled WGS sequence"/>
</dbReference>
<reference evidence="1" key="2">
    <citation type="submission" date="2015-06" db="UniProtKB">
        <authorList>
            <consortium name="EnsemblProtists"/>
        </authorList>
    </citation>
    <scope>IDENTIFICATION</scope>
    <source>
        <strain evidence="1">Emoy2</strain>
    </source>
</reference>
<keyword evidence="2" id="KW-1185">Reference proteome</keyword>
<protein>
    <submittedName>
        <fullName evidence="1">Uncharacterized protein</fullName>
    </submittedName>
</protein>
<dbReference type="HOGENOM" id="CLU_3128315_0_0_1"/>